<accession>A0A1Y0L2Q0</accession>
<dbReference type="RefSeq" id="WP_100255111.1">
    <property type="nucleotide sequence ID" value="NZ_CP015819.1"/>
</dbReference>
<dbReference type="AlphaFoldDB" id="A0A1Y0L2Q0"/>
<evidence type="ECO:0008006" key="3">
    <source>
        <dbReference type="Google" id="ProtNLM"/>
    </source>
</evidence>
<evidence type="ECO:0000313" key="2">
    <source>
        <dbReference type="Proteomes" id="UP000231179"/>
    </source>
</evidence>
<organism evidence="1 2">
    <name type="scientific">Spiroplasma clarkii</name>
    <dbReference type="NCBI Taxonomy" id="2139"/>
    <lineage>
        <taxon>Bacteria</taxon>
        <taxon>Bacillati</taxon>
        <taxon>Mycoplasmatota</taxon>
        <taxon>Mollicutes</taxon>
        <taxon>Entomoplasmatales</taxon>
        <taxon>Spiroplasmataceae</taxon>
        <taxon>Spiroplasma</taxon>
    </lineage>
</organism>
<dbReference type="KEGG" id="scla:SCLARK_001824"/>
<dbReference type="Proteomes" id="UP000231179">
    <property type="component" value="Chromosome"/>
</dbReference>
<dbReference type="EMBL" id="CP024870">
    <property type="protein sequence ID" value="ATX71580.1"/>
    <property type="molecule type" value="Genomic_DNA"/>
</dbReference>
<sequence>MNRFKKNSWLFLVIIIMCSLVMGCGAKPPQHSITNKIYELPDEVVLEIKNKTVDNIKSKLYDTFHSPSKMRSYTQLNRWDVLSSSKYDVKDLFTSAWEKVLEKTGFEKTNTVKVSLKFLGEEKKRECLNFENKKCTLLNTSVNDEKIVTIGEYDFGWYEYQISTLTSTVYKFKIDLKIPVLNFYNTPNLNLVKYIENHNSVNDYKIKHEVYSDLNRYTFPDYKNFLETEVGIGYIENDNSVLTKIEDYIAKKILKMRATSISPAFNQLTKKFDSMLEDEYNRYDPTPFKEKSTITTNFCKVVDSSAMISERHFCGQTEIIKKKLLENGDTGVFNLHIKIYFDHSWSKNLTDQENEYLDIYLGWFIFFSSGSVIVDF</sequence>
<dbReference type="PROSITE" id="PS51257">
    <property type="entry name" value="PROKAR_LIPOPROTEIN"/>
    <property type="match status" value="1"/>
</dbReference>
<name>A0A1Y0L2Q0_9MOLU</name>
<keyword evidence="2" id="KW-1185">Reference proteome</keyword>
<evidence type="ECO:0000313" key="1">
    <source>
        <dbReference type="EMBL" id="ATX71580.1"/>
    </source>
</evidence>
<proteinExistence type="predicted"/>
<reference evidence="1 2" key="1">
    <citation type="submission" date="2017-11" db="EMBL/GenBank/DDBJ databases">
        <title>Complete genome sequence of Spiroplasma clarkii CN-5 (DSM 19994).</title>
        <authorList>
            <person name="Tsai Y.-M."/>
            <person name="Chang A."/>
            <person name="Lo W.-S."/>
            <person name="Kuo C.-H."/>
        </authorList>
    </citation>
    <scope>NUCLEOTIDE SEQUENCE [LARGE SCALE GENOMIC DNA]</scope>
    <source>
        <strain evidence="1 2">CN-5</strain>
    </source>
</reference>
<protein>
    <recommendedName>
        <fullName evidence="3">Lipoprotein</fullName>
    </recommendedName>
</protein>
<gene>
    <name evidence="1" type="ORF">SCLAR_v1c12820</name>
</gene>